<evidence type="ECO:0000313" key="3">
    <source>
        <dbReference type="Proteomes" id="UP001152798"/>
    </source>
</evidence>
<organism evidence="2 3">
    <name type="scientific">Nezara viridula</name>
    <name type="common">Southern green stink bug</name>
    <name type="synonym">Cimex viridulus</name>
    <dbReference type="NCBI Taxonomy" id="85310"/>
    <lineage>
        <taxon>Eukaryota</taxon>
        <taxon>Metazoa</taxon>
        <taxon>Ecdysozoa</taxon>
        <taxon>Arthropoda</taxon>
        <taxon>Hexapoda</taxon>
        <taxon>Insecta</taxon>
        <taxon>Pterygota</taxon>
        <taxon>Neoptera</taxon>
        <taxon>Paraneoptera</taxon>
        <taxon>Hemiptera</taxon>
        <taxon>Heteroptera</taxon>
        <taxon>Panheteroptera</taxon>
        <taxon>Pentatomomorpha</taxon>
        <taxon>Pentatomoidea</taxon>
        <taxon>Pentatomidae</taxon>
        <taxon>Pentatominae</taxon>
        <taxon>Nezara</taxon>
    </lineage>
</organism>
<feature type="region of interest" description="Disordered" evidence="1">
    <location>
        <begin position="282"/>
        <end position="378"/>
    </location>
</feature>
<name>A0A9P0HTT4_NEZVI</name>
<dbReference type="AlphaFoldDB" id="A0A9P0HTT4"/>
<dbReference type="OrthoDB" id="6628041at2759"/>
<dbReference type="Proteomes" id="UP001152798">
    <property type="component" value="Chromosome 7"/>
</dbReference>
<evidence type="ECO:0000256" key="1">
    <source>
        <dbReference type="SAM" id="MobiDB-lite"/>
    </source>
</evidence>
<feature type="region of interest" description="Disordered" evidence="1">
    <location>
        <begin position="1"/>
        <end position="39"/>
    </location>
</feature>
<keyword evidence="3" id="KW-1185">Reference proteome</keyword>
<evidence type="ECO:0000313" key="2">
    <source>
        <dbReference type="EMBL" id="CAH1407573.1"/>
    </source>
</evidence>
<protein>
    <submittedName>
        <fullName evidence="2">Uncharacterized protein</fullName>
    </submittedName>
</protein>
<dbReference type="EMBL" id="OV725083">
    <property type="protein sequence ID" value="CAH1407573.1"/>
    <property type="molecule type" value="Genomic_DNA"/>
</dbReference>
<gene>
    <name evidence="2" type="ORF">NEZAVI_LOCUS15263</name>
</gene>
<sequence>MDSDSSYMSAKEGGGSTEEELASSVLTHQRTEASFEGELSIEEEENAKVRFPIQMMKDIMADLEKSGKFKGMDQKVINGFCNLLKDETILKPSSQSTHSEVKFTDKKIIDVVKNMIRKTSIPGPGDELYNDLYQVLVKNLSSDLRKSIPNELEAEVTARKLAAWVLTFDEQLKIAGENAEDQVEQTLPGNPYYYNPAKDGNSSNKRDGNVKLYNLSEHHSQPYWQGPGKVVKLKDEEGSQIYVKGLDESEGKRTLVKKIKKTNKGKEVSSWIVEVADREQMESAEENARSGSGIITPAKPTANSKLKDAKSRTPVTTARKEEARNWKNLLGPDKDNEAKSKSAGTSKSADRHQQDVNIPKTRQKKTNQDRISNASPKQYLMDAADLKRSLKSFQKMNLNLNPRQENYLINELNKRSTRRT</sequence>
<accession>A0A9P0HTT4</accession>
<reference evidence="2" key="1">
    <citation type="submission" date="2022-01" db="EMBL/GenBank/DDBJ databases">
        <authorList>
            <person name="King R."/>
        </authorList>
    </citation>
    <scope>NUCLEOTIDE SEQUENCE</scope>
</reference>
<proteinExistence type="predicted"/>